<dbReference type="Pfam" id="PF00450">
    <property type="entry name" value="Peptidase_S10"/>
    <property type="match status" value="1"/>
</dbReference>
<dbReference type="PROSITE" id="PS00131">
    <property type="entry name" value="CARBOXYPEPT_SER_SER"/>
    <property type="match status" value="1"/>
</dbReference>
<dbReference type="InterPro" id="IPR033124">
    <property type="entry name" value="Ser_caboxypep_his_AS"/>
</dbReference>
<dbReference type="EMBL" id="DS268113">
    <property type="protein sequence ID" value="KMM71174.1"/>
    <property type="molecule type" value="Genomic_DNA"/>
</dbReference>
<evidence type="ECO:0000256" key="7">
    <source>
        <dbReference type="ARBA" id="ARBA00023180"/>
    </source>
</evidence>
<organism evidence="9 10">
    <name type="scientific">Coccidioides posadasii RMSCC 3488</name>
    <dbReference type="NCBI Taxonomy" id="454284"/>
    <lineage>
        <taxon>Eukaryota</taxon>
        <taxon>Fungi</taxon>
        <taxon>Dikarya</taxon>
        <taxon>Ascomycota</taxon>
        <taxon>Pezizomycotina</taxon>
        <taxon>Eurotiomycetes</taxon>
        <taxon>Eurotiomycetidae</taxon>
        <taxon>Onygenales</taxon>
        <taxon>Onygenaceae</taxon>
        <taxon>Coccidioides</taxon>
    </lineage>
</organism>
<gene>
    <name evidence="9" type="ORF">CPAG_07481</name>
</gene>
<proteinExistence type="inferred from homology"/>
<reference evidence="9 10" key="1">
    <citation type="submission" date="2007-06" db="EMBL/GenBank/DDBJ databases">
        <title>The Genome Sequence of Coccidioides posadasii RMSCC_3488.</title>
        <authorList>
            <consortium name="Coccidioides Genome Resources Consortium"/>
            <consortium name="The Broad Institute Genome Sequencing Platform"/>
            <person name="Henn M.R."/>
            <person name="Sykes S."/>
            <person name="Young S."/>
            <person name="Jaffe D."/>
            <person name="Berlin A."/>
            <person name="Alvarez P."/>
            <person name="Butler J."/>
            <person name="Gnerre S."/>
            <person name="Grabherr M."/>
            <person name="Mauceli E."/>
            <person name="Brockman W."/>
            <person name="Kodira C."/>
            <person name="Alvarado L."/>
            <person name="Zeng Q."/>
            <person name="Crawford M."/>
            <person name="Antoine C."/>
            <person name="Devon K."/>
            <person name="Galgiani J."/>
            <person name="Orsborn K."/>
            <person name="Lewis M.L."/>
            <person name="Nusbaum C."/>
            <person name="Galagan J."/>
            <person name="Birren B."/>
        </authorList>
    </citation>
    <scope>NUCLEOTIDE SEQUENCE [LARGE SCALE GENOMIC DNA]</scope>
    <source>
        <strain evidence="9 10">RMSCC 3488</strain>
    </source>
</reference>
<sequence>MRSLVSTFILGAVTTMVAGAPTEHALTVDMLSEAGKTLWREIETTIPNATVSDFFVKPREHFRRSDSEWDHIVHGSSIEGGFSTAGGAHESLEKYGLRVKVVDPSKLGVDPGVKQYSGYLDDHGSGKHLFFWFFESRNDPKKDPIVLWLNGGPGCSSMTGLFMELGPSRVDQNLKLVHNPYAWNSNASILFLDQPVNTGFSYSDTPVSDTVSASKDVYAFLKMWFKQFPEYSTLPLHIAGESYAGHYIPQYASDILEHGGINLKSIMIGNGITDPKTQAAGYEPTGCGKGGYPAVLSPGICTQLERALPECQQAIQACYDTMDTRTCINSANTCNSYFINLFPPTRNIYDIRYPCKDRTNRCYPILGWITRWLNQPNVIEAVGAEVRRFEACSSKVHLAFFNSGDTSRPYHRKVPGILAKIPVLIYAGDADYSCSWIGNRMWVEALDWPGRAEFVAQPLKDIKIGRKKYGKFKSYKNLALLRINQAGHFVPYDQPAVALDFFTKWITGKLK</sequence>
<dbReference type="EC" id="3.4.16.-" evidence="8"/>
<evidence type="ECO:0000256" key="8">
    <source>
        <dbReference type="RuleBase" id="RU361156"/>
    </source>
</evidence>
<keyword evidence="4 8" id="KW-0732">Signal</keyword>
<reference evidence="10" key="2">
    <citation type="journal article" date="2009" name="Genome Res.">
        <title>Comparative genomic analyses of the human fungal pathogens Coccidioides and their relatives.</title>
        <authorList>
            <person name="Sharpton T.J."/>
            <person name="Stajich J.E."/>
            <person name="Rounsley S.D."/>
            <person name="Gardner M.J."/>
            <person name="Wortman J.R."/>
            <person name="Jordar V.S."/>
            <person name="Maiti R."/>
            <person name="Kodira C.D."/>
            <person name="Neafsey D.E."/>
            <person name="Zeng Q."/>
            <person name="Hung C.-Y."/>
            <person name="McMahan C."/>
            <person name="Muszewska A."/>
            <person name="Grynberg M."/>
            <person name="Mandel M.A."/>
            <person name="Kellner E.M."/>
            <person name="Barker B.M."/>
            <person name="Galgiani J.N."/>
            <person name="Orbach M.J."/>
            <person name="Kirkland T.N."/>
            <person name="Cole G.T."/>
            <person name="Henn M.R."/>
            <person name="Birren B.W."/>
            <person name="Taylor J.W."/>
        </authorList>
    </citation>
    <scope>NUCLEOTIDE SEQUENCE [LARGE SCALE GENOMIC DNA]</scope>
    <source>
        <strain evidence="10">RMSCC 3488</strain>
    </source>
</reference>
<dbReference type="GO" id="GO:0004185">
    <property type="term" value="F:serine-type carboxypeptidase activity"/>
    <property type="evidence" value="ECO:0007669"/>
    <property type="project" value="UniProtKB-UniRule"/>
</dbReference>
<reference evidence="10" key="3">
    <citation type="journal article" date="2010" name="Genome Res.">
        <title>Population genomic sequencing of Coccidioides fungi reveals recent hybridization and transposon control.</title>
        <authorList>
            <person name="Neafsey D.E."/>
            <person name="Barker B.M."/>
            <person name="Sharpton T.J."/>
            <person name="Stajich J.E."/>
            <person name="Park D.J."/>
            <person name="Whiston E."/>
            <person name="Hung C.-Y."/>
            <person name="McMahan C."/>
            <person name="White J."/>
            <person name="Sykes S."/>
            <person name="Heiman D."/>
            <person name="Young S."/>
            <person name="Zeng Q."/>
            <person name="Abouelleil A."/>
            <person name="Aftuck L."/>
            <person name="Bessette D."/>
            <person name="Brown A."/>
            <person name="FitzGerald M."/>
            <person name="Lui A."/>
            <person name="Macdonald J.P."/>
            <person name="Priest M."/>
            <person name="Orbach M.J."/>
            <person name="Galgiani J.N."/>
            <person name="Kirkland T.N."/>
            <person name="Cole G.T."/>
            <person name="Birren B.W."/>
            <person name="Henn M.R."/>
            <person name="Taylor J.W."/>
            <person name="Rounsley S.D."/>
        </authorList>
    </citation>
    <scope>NUCLEOTIDE SEQUENCE [LARGE SCALE GENOMIC DNA]</scope>
    <source>
        <strain evidence="10">RMSCC 3488</strain>
    </source>
</reference>
<dbReference type="OrthoDB" id="443318at2759"/>
<comment type="similarity">
    <text evidence="1 8">Belongs to the peptidase S10 family.</text>
</comment>
<evidence type="ECO:0000256" key="2">
    <source>
        <dbReference type="ARBA" id="ARBA00022645"/>
    </source>
</evidence>
<feature type="signal peptide" evidence="8">
    <location>
        <begin position="1"/>
        <end position="19"/>
    </location>
</feature>
<dbReference type="Gene3D" id="3.40.50.1820">
    <property type="entry name" value="alpha/beta hydrolase"/>
    <property type="match status" value="1"/>
</dbReference>
<dbReference type="GO" id="GO:0006508">
    <property type="term" value="P:proteolysis"/>
    <property type="evidence" value="ECO:0007669"/>
    <property type="project" value="UniProtKB-KW"/>
</dbReference>
<dbReference type="InterPro" id="IPR001563">
    <property type="entry name" value="Peptidase_S10"/>
</dbReference>
<dbReference type="InterPro" id="IPR029058">
    <property type="entry name" value="AB_hydrolase_fold"/>
</dbReference>
<dbReference type="PANTHER" id="PTHR11802">
    <property type="entry name" value="SERINE PROTEASE FAMILY S10 SERINE CARBOXYPEPTIDASE"/>
    <property type="match status" value="1"/>
</dbReference>
<keyword evidence="6" id="KW-1015">Disulfide bond</keyword>
<keyword evidence="5 8" id="KW-0378">Hydrolase</keyword>
<dbReference type="Gene3D" id="1.10.287.410">
    <property type="match status" value="1"/>
</dbReference>
<dbReference type="GO" id="GO:0000324">
    <property type="term" value="C:fungal-type vacuole"/>
    <property type="evidence" value="ECO:0007669"/>
    <property type="project" value="TreeGrafter"/>
</dbReference>
<dbReference type="PROSITE" id="PS00560">
    <property type="entry name" value="CARBOXYPEPT_SER_HIS"/>
    <property type="match status" value="1"/>
</dbReference>
<accession>A0A0J6FQB0</accession>
<keyword evidence="2 8" id="KW-0121">Carboxypeptidase</keyword>
<dbReference type="Proteomes" id="UP000054567">
    <property type="component" value="Unassembled WGS sequence"/>
</dbReference>
<evidence type="ECO:0000256" key="4">
    <source>
        <dbReference type="ARBA" id="ARBA00022729"/>
    </source>
</evidence>
<evidence type="ECO:0000256" key="5">
    <source>
        <dbReference type="ARBA" id="ARBA00022801"/>
    </source>
</evidence>
<evidence type="ECO:0000256" key="1">
    <source>
        <dbReference type="ARBA" id="ARBA00009431"/>
    </source>
</evidence>
<evidence type="ECO:0000256" key="3">
    <source>
        <dbReference type="ARBA" id="ARBA00022670"/>
    </source>
</evidence>
<keyword evidence="7" id="KW-0325">Glycoprotein</keyword>
<name>A0A0J6FQB0_COCPO</name>
<protein>
    <recommendedName>
        <fullName evidence="8">Carboxypeptidase</fullName>
        <ecNumber evidence="8">3.4.16.-</ecNumber>
    </recommendedName>
</protein>
<keyword evidence="3 8" id="KW-0645">Protease</keyword>
<dbReference type="PRINTS" id="PR00724">
    <property type="entry name" value="CRBOXYPTASEC"/>
</dbReference>
<evidence type="ECO:0000313" key="10">
    <source>
        <dbReference type="Proteomes" id="UP000054567"/>
    </source>
</evidence>
<dbReference type="PANTHER" id="PTHR11802:SF113">
    <property type="entry name" value="SERINE CARBOXYPEPTIDASE CTSA-4.1"/>
    <property type="match status" value="1"/>
</dbReference>
<evidence type="ECO:0000256" key="6">
    <source>
        <dbReference type="ARBA" id="ARBA00023157"/>
    </source>
</evidence>
<feature type="chain" id="PRO_5005119735" description="Carboxypeptidase" evidence="8">
    <location>
        <begin position="20"/>
        <end position="511"/>
    </location>
</feature>
<dbReference type="AlphaFoldDB" id="A0A0J6FQB0"/>
<evidence type="ECO:0000313" key="9">
    <source>
        <dbReference type="EMBL" id="KMM71174.1"/>
    </source>
</evidence>
<dbReference type="SUPFAM" id="SSF53474">
    <property type="entry name" value="alpha/beta-Hydrolases"/>
    <property type="match status" value="1"/>
</dbReference>
<dbReference type="InterPro" id="IPR018202">
    <property type="entry name" value="Ser_caboxypep_ser_AS"/>
</dbReference>
<dbReference type="VEuPathDB" id="FungiDB:CPAG_07481"/>